<organism evidence="3 4">
    <name type="scientific">Flavobacterium paronense</name>
    <dbReference type="NCBI Taxonomy" id="1392775"/>
    <lineage>
        <taxon>Bacteria</taxon>
        <taxon>Pseudomonadati</taxon>
        <taxon>Bacteroidota</taxon>
        <taxon>Flavobacteriia</taxon>
        <taxon>Flavobacteriales</taxon>
        <taxon>Flavobacteriaceae</taxon>
        <taxon>Flavobacterium</taxon>
    </lineage>
</organism>
<dbReference type="Proteomes" id="UP001589576">
    <property type="component" value="Unassembled WGS sequence"/>
</dbReference>
<comment type="similarity">
    <text evidence="1">Belongs to the UPF0213 family.</text>
</comment>
<dbReference type="InterPro" id="IPR000305">
    <property type="entry name" value="GIY-YIG_endonuc"/>
</dbReference>
<keyword evidence="4" id="KW-1185">Reference proteome</keyword>
<protein>
    <submittedName>
        <fullName evidence="3">GIY-YIG nuclease family protein</fullName>
    </submittedName>
</protein>
<accession>A0ABV5GEA7</accession>
<proteinExistence type="inferred from homology"/>
<evidence type="ECO:0000259" key="2">
    <source>
        <dbReference type="PROSITE" id="PS50164"/>
    </source>
</evidence>
<feature type="domain" description="GIY-YIG" evidence="2">
    <location>
        <begin position="5"/>
        <end position="83"/>
    </location>
</feature>
<dbReference type="Pfam" id="PF01541">
    <property type="entry name" value="GIY-YIG"/>
    <property type="match status" value="1"/>
</dbReference>
<gene>
    <name evidence="3" type="ORF">ACFFUU_07475</name>
</gene>
<dbReference type="PROSITE" id="PS50164">
    <property type="entry name" value="GIY_YIG"/>
    <property type="match status" value="1"/>
</dbReference>
<evidence type="ECO:0000313" key="4">
    <source>
        <dbReference type="Proteomes" id="UP001589576"/>
    </source>
</evidence>
<dbReference type="RefSeq" id="WP_290286426.1">
    <property type="nucleotide sequence ID" value="NZ_JAUFQN010000019.1"/>
</dbReference>
<evidence type="ECO:0000256" key="1">
    <source>
        <dbReference type="ARBA" id="ARBA00007435"/>
    </source>
</evidence>
<dbReference type="CDD" id="cd10448">
    <property type="entry name" value="GIY-YIG_unchar_3"/>
    <property type="match status" value="1"/>
</dbReference>
<dbReference type="EMBL" id="JBHMFB010000016">
    <property type="protein sequence ID" value="MFB9089433.1"/>
    <property type="molecule type" value="Genomic_DNA"/>
</dbReference>
<comment type="caution">
    <text evidence="3">The sequence shown here is derived from an EMBL/GenBank/DDBJ whole genome shotgun (WGS) entry which is preliminary data.</text>
</comment>
<dbReference type="SUPFAM" id="SSF82771">
    <property type="entry name" value="GIY-YIG endonuclease"/>
    <property type="match status" value="1"/>
</dbReference>
<reference evidence="3 4" key="1">
    <citation type="submission" date="2024-09" db="EMBL/GenBank/DDBJ databases">
        <authorList>
            <person name="Sun Q."/>
            <person name="Mori K."/>
        </authorList>
    </citation>
    <scope>NUCLEOTIDE SEQUENCE [LARGE SCALE GENOMIC DNA]</scope>
    <source>
        <strain evidence="3 4">CECT 8460</strain>
    </source>
</reference>
<dbReference type="PANTHER" id="PTHR34477:SF5">
    <property type="entry name" value="BSL5627 PROTEIN"/>
    <property type="match status" value="1"/>
</dbReference>
<dbReference type="Gene3D" id="3.40.1440.10">
    <property type="entry name" value="GIY-YIG endonuclease"/>
    <property type="match status" value="1"/>
</dbReference>
<dbReference type="SMART" id="SM00465">
    <property type="entry name" value="GIYc"/>
    <property type="match status" value="1"/>
</dbReference>
<name>A0ABV5GEA7_9FLAO</name>
<evidence type="ECO:0000313" key="3">
    <source>
        <dbReference type="EMBL" id="MFB9089433.1"/>
    </source>
</evidence>
<dbReference type="PANTHER" id="PTHR34477">
    <property type="entry name" value="UPF0213 PROTEIN YHBQ"/>
    <property type="match status" value="1"/>
</dbReference>
<dbReference type="InterPro" id="IPR050190">
    <property type="entry name" value="UPF0213_domain"/>
</dbReference>
<dbReference type="InterPro" id="IPR035901">
    <property type="entry name" value="GIY-YIG_endonuc_sf"/>
</dbReference>
<sequence length="100" mass="12268">MQQFRQYFIYILASKKNGVLYIGVTNSIERRVEEHKNKLDPNCFTAKYNVNLLVYFETFQYIDDAIKREKQLKKWNRQWKINLIEEENKDWKDLSGDWNN</sequence>